<dbReference type="Gene3D" id="3.40.30.50">
    <property type="entry name" value="Sep15/SelM thioredoxin-like domain, active-site redox motif"/>
    <property type="match status" value="1"/>
</dbReference>
<protein>
    <recommendedName>
        <fullName evidence="3">Selenoprotein F/M domain-containing protein</fullName>
    </recommendedName>
</protein>
<feature type="chain" id="PRO_5021945170" description="Selenoprotein F/M domain-containing protein" evidence="2">
    <location>
        <begin position="24"/>
        <end position="106"/>
    </location>
</feature>
<organism evidence="4 5">
    <name type="scientific">Tigriopus californicus</name>
    <name type="common">Marine copepod</name>
    <dbReference type="NCBI Taxonomy" id="6832"/>
    <lineage>
        <taxon>Eukaryota</taxon>
        <taxon>Metazoa</taxon>
        <taxon>Ecdysozoa</taxon>
        <taxon>Arthropoda</taxon>
        <taxon>Crustacea</taxon>
        <taxon>Multicrustacea</taxon>
        <taxon>Hexanauplia</taxon>
        <taxon>Copepoda</taxon>
        <taxon>Harpacticoida</taxon>
        <taxon>Harpacticidae</taxon>
        <taxon>Tigriopus</taxon>
    </lineage>
</organism>
<dbReference type="SUPFAM" id="SSF52833">
    <property type="entry name" value="Thioredoxin-like"/>
    <property type="match status" value="1"/>
</dbReference>
<dbReference type="AlphaFoldDB" id="A0A553NNS1"/>
<evidence type="ECO:0000259" key="3">
    <source>
        <dbReference type="Pfam" id="PF08806"/>
    </source>
</evidence>
<evidence type="ECO:0000256" key="1">
    <source>
        <dbReference type="ARBA" id="ARBA00005742"/>
    </source>
</evidence>
<dbReference type="Pfam" id="PF08806">
    <property type="entry name" value="Sep15_SelM"/>
    <property type="match status" value="1"/>
</dbReference>
<sequence length="106" mass="11826">MRGSLLALALGLFVLGTISPASGSDGSVRFKKFLFEDFEKLYTHTEFKKVPGKSPVMTFYNEQGDLTETLDIAEMKRDQLNQIMLEHGFQTKGQAKAKDANAHDEV</sequence>
<dbReference type="InterPro" id="IPR036249">
    <property type="entry name" value="Thioredoxin-like_sf"/>
</dbReference>
<gene>
    <name evidence="4" type="ORF">TCAL_05153</name>
</gene>
<dbReference type="InterPro" id="IPR038219">
    <property type="entry name" value="Sep15/SelM_sf"/>
</dbReference>
<evidence type="ECO:0000313" key="5">
    <source>
        <dbReference type="Proteomes" id="UP000318571"/>
    </source>
</evidence>
<comment type="similarity">
    <text evidence="1">Belongs to the selenoprotein M/F family.</text>
</comment>
<proteinExistence type="inferred from homology"/>
<dbReference type="Proteomes" id="UP000318571">
    <property type="component" value="Chromosome 4"/>
</dbReference>
<feature type="signal peptide" evidence="2">
    <location>
        <begin position="1"/>
        <end position="23"/>
    </location>
</feature>
<comment type="caution">
    <text evidence="4">The sequence shown here is derived from an EMBL/GenBank/DDBJ whole genome shotgun (WGS) entry which is preliminary data.</text>
</comment>
<name>A0A553NNS1_TIGCA</name>
<evidence type="ECO:0000313" key="4">
    <source>
        <dbReference type="EMBL" id="TRY67089.1"/>
    </source>
</evidence>
<keyword evidence="5" id="KW-1185">Reference proteome</keyword>
<evidence type="ECO:0000256" key="2">
    <source>
        <dbReference type="SAM" id="SignalP"/>
    </source>
</evidence>
<dbReference type="EMBL" id="VCGU01000011">
    <property type="protein sequence ID" value="TRY67089.1"/>
    <property type="molecule type" value="Genomic_DNA"/>
</dbReference>
<feature type="domain" description="Selenoprotein F/M" evidence="3">
    <location>
        <begin position="31"/>
        <end position="89"/>
    </location>
</feature>
<reference evidence="4 5" key="1">
    <citation type="journal article" date="2018" name="Nat. Ecol. Evol.">
        <title>Genomic signatures of mitonuclear coevolution across populations of Tigriopus californicus.</title>
        <authorList>
            <person name="Barreto F.S."/>
            <person name="Watson E.T."/>
            <person name="Lima T.G."/>
            <person name="Willett C.S."/>
            <person name="Edmands S."/>
            <person name="Li W."/>
            <person name="Burton R.S."/>
        </authorList>
    </citation>
    <scope>NUCLEOTIDE SEQUENCE [LARGE SCALE GENOMIC DNA]</scope>
    <source>
        <strain evidence="4 5">San Diego</strain>
    </source>
</reference>
<dbReference type="InterPro" id="IPR014912">
    <property type="entry name" value="Sep15_SelM_dom"/>
</dbReference>
<accession>A0A553NNS1</accession>
<keyword evidence="2" id="KW-0732">Signal</keyword>